<dbReference type="SUPFAM" id="SSF47592">
    <property type="entry name" value="SWIB/MDM2 domain"/>
    <property type="match status" value="1"/>
</dbReference>
<dbReference type="Gene3D" id="1.10.245.10">
    <property type="entry name" value="SWIB/MDM2 domain"/>
    <property type="match status" value="1"/>
</dbReference>
<feature type="coiled-coil region" evidence="1">
    <location>
        <begin position="36"/>
        <end position="67"/>
    </location>
</feature>
<name>A0A6C0CPX2_9ZZZZ</name>
<dbReference type="InterPro" id="IPR003121">
    <property type="entry name" value="SWIB_MDM2_domain"/>
</dbReference>
<evidence type="ECO:0000259" key="2">
    <source>
        <dbReference type="PROSITE" id="PS51925"/>
    </source>
</evidence>
<feature type="domain" description="DM2" evidence="2">
    <location>
        <begin position="89"/>
        <end position="179"/>
    </location>
</feature>
<evidence type="ECO:0000313" key="3">
    <source>
        <dbReference type="EMBL" id="QHT06896.1"/>
    </source>
</evidence>
<proteinExistence type="predicted"/>
<dbReference type="PROSITE" id="PS51925">
    <property type="entry name" value="SWIB_MDM2"/>
    <property type="match status" value="1"/>
</dbReference>
<dbReference type="InterPro" id="IPR036885">
    <property type="entry name" value="SWIB_MDM2_dom_sf"/>
</dbReference>
<evidence type="ECO:0000256" key="1">
    <source>
        <dbReference type="SAM" id="Coils"/>
    </source>
</evidence>
<keyword evidence="1" id="KW-0175">Coiled coil</keyword>
<organism evidence="3">
    <name type="scientific">viral metagenome</name>
    <dbReference type="NCBI Taxonomy" id="1070528"/>
    <lineage>
        <taxon>unclassified sequences</taxon>
        <taxon>metagenomes</taxon>
        <taxon>organismal metagenomes</taxon>
    </lineage>
</organism>
<reference evidence="3" key="1">
    <citation type="journal article" date="2020" name="Nature">
        <title>Giant virus diversity and host interactions through global metagenomics.</title>
        <authorList>
            <person name="Schulz F."/>
            <person name="Roux S."/>
            <person name="Paez-Espino D."/>
            <person name="Jungbluth S."/>
            <person name="Walsh D.A."/>
            <person name="Denef V.J."/>
            <person name="McMahon K.D."/>
            <person name="Konstantinidis K.T."/>
            <person name="Eloe-Fadrosh E.A."/>
            <person name="Kyrpides N.C."/>
            <person name="Woyke T."/>
        </authorList>
    </citation>
    <scope>NUCLEOTIDE SEQUENCE</scope>
    <source>
        <strain evidence="3">GVMAG-M-3300021473-15</strain>
    </source>
</reference>
<sequence>MDPVEQTVTTTVSVEDTTVLDNENLTDGFDGVLGHIETLSKELRTMSVQMKNMKKKYTKELKTLRKKRKVRILEPEDGSAPAPKKEPSGFVSPIEISDELAQFLGEPCGILIPRTAVTKRVIAFIKEHSLGDKKNGRNFDLTDPTNPNALVLKALFGIERGDEVGYFNLQTYLKHHFKSAKSALAASISSPNESIDQTQTDVADLKPKKKRILKKST</sequence>
<dbReference type="Pfam" id="PF02201">
    <property type="entry name" value="SWIB"/>
    <property type="match status" value="1"/>
</dbReference>
<protein>
    <recommendedName>
        <fullName evidence="2">DM2 domain-containing protein</fullName>
    </recommendedName>
</protein>
<dbReference type="AlphaFoldDB" id="A0A6C0CPX2"/>
<accession>A0A6C0CPX2</accession>
<dbReference type="CDD" id="cd10567">
    <property type="entry name" value="SWIB-MDM2_like"/>
    <property type="match status" value="1"/>
</dbReference>
<dbReference type="EMBL" id="MN739478">
    <property type="protein sequence ID" value="QHT06896.1"/>
    <property type="molecule type" value="Genomic_DNA"/>
</dbReference>